<evidence type="ECO:0000256" key="7">
    <source>
        <dbReference type="ARBA" id="ARBA00023211"/>
    </source>
</evidence>
<comment type="catalytic activity">
    <reaction evidence="1 8">
        <text>Release of an N-terminal amino acid, Xaa-|-Yaa-, in which Xaa is preferably Leu, but may be other amino acids including Pro although not Arg or Lys, and Yaa may be Pro. Amino acid amides and methyl esters are also readily hydrolyzed, but rates on arylamides are exceedingly low.</text>
        <dbReference type="EC" id="3.4.11.1"/>
    </reaction>
</comment>
<comment type="cofactor">
    <cofactor evidence="8">
        <name>Mn(2+)</name>
        <dbReference type="ChEBI" id="CHEBI:29035"/>
    </cofactor>
    <text evidence="8">Binds 2 manganese ions per subunit.</text>
</comment>
<evidence type="ECO:0000256" key="8">
    <source>
        <dbReference type="HAMAP-Rule" id="MF_00181"/>
    </source>
</evidence>
<comment type="caution">
    <text evidence="10">The sequence shown here is derived from an EMBL/GenBank/DDBJ whole genome shotgun (WGS) entry which is preliminary data.</text>
</comment>
<dbReference type="SUPFAM" id="SSF52949">
    <property type="entry name" value="Macro domain-like"/>
    <property type="match status" value="1"/>
</dbReference>
<accession>A0A3D8I3U5</accession>
<evidence type="ECO:0000313" key="11">
    <source>
        <dbReference type="Proteomes" id="UP000256599"/>
    </source>
</evidence>
<dbReference type="CDD" id="cd00433">
    <property type="entry name" value="Peptidase_M17"/>
    <property type="match status" value="1"/>
</dbReference>
<keyword evidence="4 8" id="KW-0031">Aminopeptidase</keyword>
<evidence type="ECO:0000256" key="6">
    <source>
        <dbReference type="ARBA" id="ARBA00022801"/>
    </source>
</evidence>
<keyword evidence="7 8" id="KW-0464">Manganese</keyword>
<sequence length="474" mass="51906">MKISIAKTQNKALKASANIVLLPKSAFSKSAYAKVCKPFGFEGEGRFFIQQTHTLLVCLEAFEVDCIREAGANAIRYFKALPYENVYIHLQGKMDNERVYAFFLGALCGHYEHISYKTKKPSLRLKELILLDSKGELKDGELLLQKAQILSCNINDVRELINTIPQVATPKYLAKYAKQISKDIAHIECKILDEGDLEREKMGAFLAVNAASTNPPRLIHLSYKPKNAKKRIVLVGKGLTYDCGGLSLKPADYMVTMKADKSGGCAVMGIIKAIAQLGANIEVHAIVGAAENMIGGNAYKPDDVLYSREGKTIEVRNTDAEGRLVLADCLSYAQDLNPDILIDFATLTGACVVALGEYTSGIMGHNARLKEQFGKAAEKSGELMAELPFNRHIKKLIESKIADVCNVSTSRYGGAISAGLFLSEFIREEYKQKWLHIDIAGPAYVEKEWDINPSGASGAGVRAGVEFILSQAKA</sequence>
<feature type="active site" evidence="8">
    <location>
        <position position="323"/>
    </location>
</feature>
<dbReference type="Proteomes" id="UP000256599">
    <property type="component" value="Unassembled WGS sequence"/>
</dbReference>
<dbReference type="GO" id="GO:0006508">
    <property type="term" value="P:proteolysis"/>
    <property type="evidence" value="ECO:0007669"/>
    <property type="project" value="UniProtKB-KW"/>
</dbReference>
<dbReference type="InterPro" id="IPR011356">
    <property type="entry name" value="Leucine_aapep/pepB"/>
</dbReference>
<evidence type="ECO:0000259" key="9">
    <source>
        <dbReference type="PROSITE" id="PS00631"/>
    </source>
</evidence>
<dbReference type="InterPro" id="IPR000819">
    <property type="entry name" value="Peptidase_M17_C"/>
</dbReference>
<evidence type="ECO:0000313" key="10">
    <source>
        <dbReference type="EMBL" id="RDU59201.1"/>
    </source>
</evidence>
<comment type="catalytic activity">
    <reaction evidence="2 8">
        <text>Release of an N-terminal amino acid, preferentially leucine, but not glutamic or aspartic acids.</text>
        <dbReference type="EC" id="3.4.11.10"/>
    </reaction>
</comment>
<evidence type="ECO:0000256" key="1">
    <source>
        <dbReference type="ARBA" id="ARBA00000135"/>
    </source>
</evidence>
<gene>
    <name evidence="8" type="primary">pepA</name>
    <name evidence="10" type="ORF">CQA63_07530</name>
</gene>
<feature type="binding site" evidence="8">
    <location>
        <position position="260"/>
    </location>
    <ligand>
        <name>Mn(2+)</name>
        <dbReference type="ChEBI" id="CHEBI:29035"/>
        <label>2</label>
    </ligand>
</feature>
<keyword evidence="8" id="KW-0963">Cytoplasm</keyword>
<dbReference type="RefSeq" id="WP_104700070.1">
    <property type="nucleotide sequence ID" value="NZ_FZPP01000020.1"/>
</dbReference>
<dbReference type="PROSITE" id="PS00631">
    <property type="entry name" value="CYTOSOL_AP"/>
    <property type="match status" value="1"/>
</dbReference>
<evidence type="ECO:0000256" key="2">
    <source>
        <dbReference type="ARBA" id="ARBA00000967"/>
    </source>
</evidence>
<feature type="binding site" evidence="8">
    <location>
        <position position="242"/>
    </location>
    <ligand>
        <name>Mn(2+)</name>
        <dbReference type="ChEBI" id="CHEBI:29035"/>
        <label>1</label>
    </ligand>
</feature>
<keyword evidence="6 8" id="KW-0378">Hydrolase</keyword>
<dbReference type="EMBL" id="NXLR01000016">
    <property type="protein sequence ID" value="RDU59201.1"/>
    <property type="molecule type" value="Genomic_DNA"/>
</dbReference>
<proteinExistence type="inferred from homology"/>
<dbReference type="HAMAP" id="MF_00181">
    <property type="entry name" value="Cytosol_peptidase_M17"/>
    <property type="match status" value="1"/>
</dbReference>
<comment type="subcellular location">
    <subcellularLocation>
        <location evidence="8">Cytoplasm</location>
    </subcellularLocation>
</comment>
<protein>
    <recommendedName>
        <fullName evidence="8">Probable cytosol aminopeptidase</fullName>
        <ecNumber evidence="8">3.4.11.1</ecNumber>
    </recommendedName>
    <alternativeName>
        <fullName evidence="8">Leucine aminopeptidase</fullName>
        <shortName evidence="8">LAP</shortName>
        <ecNumber evidence="8">3.4.11.10</ecNumber>
    </alternativeName>
    <alternativeName>
        <fullName evidence="8">Leucyl aminopeptidase</fullName>
    </alternativeName>
</protein>
<evidence type="ECO:0000256" key="3">
    <source>
        <dbReference type="ARBA" id="ARBA00009528"/>
    </source>
</evidence>
<evidence type="ECO:0000256" key="4">
    <source>
        <dbReference type="ARBA" id="ARBA00022438"/>
    </source>
</evidence>
<dbReference type="SUPFAM" id="SSF53187">
    <property type="entry name" value="Zn-dependent exopeptidases"/>
    <property type="match status" value="1"/>
</dbReference>
<feature type="active site" evidence="8">
    <location>
        <position position="249"/>
    </location>
</feature>
<feature type="domain" description="Cytosol aminopeptidase" evidence="9">
    <location>
        <begin position="317"/>
        <end position="324"/>
    </location>
</feature>
<dbReference type="EC" id="3.4.11.10" evidence="8"/>
<dbReference type="Pfam" id="PF00883">
    <property type="entry name" value="Peptidase_M17"/>
    <property type="match status" value="1"/>
</dbReference>
<feature type="binding site" evidence="8">
    <location>
        <position position="319"/>
    </location>
    <ligand>
        <name>Mn(2+)</name>
        <dbReference type="ChEBI" id="CHEBI:29035"/>
        <label>1</label>
    </ligand>
</feature>
<dbReference type="AlphaFoldDB" id="A0A3D8I3U5"/>
<dbReference type="NCBIfam" id="NF002081">
    <property type="entry name" value="PRK00913.3-3"/>
    <property type="match status" value="1"/>
</dbReference>
<comment type="similarity">
    <text evidence="3 8">Belongs to the peptidase M17 family.</text>
</comment>
<reference evidence="10 11" key="1">
    <citation type="submission" date="2018-04" db="EMBL/GenBank/DDBJ databases">
        <title>Novel Campyloabacter and Helicobacter Species and Strains.</title>
        <authorList>
            <person name="Mannion A.J."/>
            <person name="Shen Z."/>
            <person name="Fox J.G."/>
        </authorList>
    </citation>
    <scope>NUCLEOTIDE SEQUENCE [LARGE SCALE GENOMIC DNA]</scope>
    <source>
        <strain evidence="10 11">MIT 98-6070</strain>
    </source>
</reference>
<name>A0A3D8I3U5_9HELI</name>
<dbReference type="GO" id="GO:0070006">
    <property type="term" value="F:metalloaminopeptidase activity"/>
    <property type="evidence" value="ECO:0007669"/>
    <property type="project" value="InterPro"/>
</dbReference>
<dbReference type="InterPro" id="IPR043472">
    <property type="entry name" value="Macro_dom-like"/>
</dbReference>
<organism evidence="10 11">
    <name type="scientific">Helicobacter marmotae</name>
    <dbReference type="NCBI Taxonomy" id="152490"/>
    <lineage>
        <taxon>Bacteria</taxon>
        <taxon>Pseudomonadati</taxon>
        <taxon>Campylobacterota</taxon>
        <taxon>Epsilonproteobacteria</taxon>
        <taxon>Campylobacterales</taxon>
        <taxon>Helicobacteraceae</taxon>
        <taxon>Helicobacter</taxon>
    </lineage>
</organism>
<keyword evidence="11" id="KW-1185">Reference proteome</keyword>
<feature type="binding site" evidence="8">
    <location>
        <position position="321"/>
    </location>
    <ligand>
        <name>Mn(2+)</name>
        <dbReference type="ChEBI" id="CHEBI:29035"/>
        <label>1</label>
    </ligand>
</feature>
<dbReference type="InterPro" id="IPR023042">
    <property type="entry name" value="Peptidase_M17_leu_NH2_pept"/>
</dbReference>
<dbReference type="OrthoDB" id="9809354at2"/>
<comment type="function">
    <text evidence="8">Presumably involved in the processing and regular turnover of intracellular proteins. Catalyzes the removal of unsubstituted N-terminal amino acids from various peptides.</text>
</comment>
<dbReference type="GO" id="GO:0030145">
    <property type="term" value="F:manganese ion binding"/>
    <property type="evidence" value="ECO:0007669"/>
    <property type="project" value="UniProtKB-UniRule"/>
</dbReference>
<feature type="binding site" evidence="8">
    <location>
        <position position="237"/>
    </location>
    <ligand>
        <name>Mn(2+)</name>
        <dbReference type="ChEBI" id="CHEBI:29035"/>
        <label>2</label>
    </ligand>
</feature>
<feature type="binding site" evidence="8">
    <location>
        <position position="242"/>
    </location>
    <ligand>
        <name>Mn(2+)</name>
        <dbReference type="ChEBI" id="CHEBI:29035"/>
        <label>2</label>
    </ligand>
</feature>
<dbReference type="PANTHER" id="PTHR11963">
    <property type="entry name" value="LEUCINE AMINOPEPTIDASE-RELATED"/>
    <property type="match status" value="1"/>
</dbReference>
<dbReference type="PANTHER" id="PTHR11963:SF23">
    <property type="entry name" value="CYTOSOL AMINOPEPTIDASE"/>
    <property type="match status" value="1"/>
</dbReference>
<evidence type="ECO:0000256" key="5">
    <source>
        <dbReference type="ARBA" id="ARBA00022670"/>
    </source>
</evidence>
<dbReference type="PRINTS" id="PR00481">
    <property type="entry name" value="LAMNOPPTDASE"/>
</dbReference>
<feature type="binding site" evidence="8">
    <location>
        <position position="321"/>
    </location>
    <ligand>
        <name>Mn(2+)</name>
        <dbReference type="ChEBI" id="CHEBI:29035"/>
        <label>2</label>
    </ligand>
</feature>
<keyword evidence="5 8" id="KW-0645">Protease</keyword>
<keyword evidence="8" id="KW-0479">Metal-binding</keyword>
<dbReference type="EC" id="3.4.11.1" evidence="8"/>
<dbReference type="Gene3D" id="3.40.220.10">
    <property type="entry name" value="Leucine Aminopeptidase, subunit E, domain 1"/>
    <property type="match status" value="1"/>
</dbReference>
<dbReference type="Gene3D" id="3.40.630.10">
    <property type="entry name" value="Zn peptidases"/>
    <property type="match status" value="1"/>
</dbReference>
<dbReference type="GO" id="GO:0005737">
    <property type="term" value="C:cytoplasm"/>
    <property type="evidence" value="ECO:0007669"/>
    <property type="project" value="UniProtKB-SubCell"/>
</dbReference>